<dbReference type="InterPro" id="IPR002562">
    <property type="entry name" value="3'-5'_exonuclease_dom"/>
</dbReference>
<proteinExistence type="predicted"/>
<name>A0ABR2NVP0_9ROSI</name>
<dbReference type="InterPro" id="IPR004088">
    <property type="entry name" value="KH_dom_type_1"/>
</dbReference>
<dbReference type="CDD" id="cd00105">
    <property type="entry name" value="KH-I"/>
    <property type="match status" value="1"/>
</dbReference>
<dbReference type="EMBL" id="JBBPBN010000097">
    <property type="protein sequence ID" value="KAK8980210.1"/>
    <property type="molecule type" value="Genomic_DNA"/>
</dbReference>
<feature type="region of interest" description="Disordered" evidence="2">
    <location>
        <begin position="327"/>
        <end position="348"/>
    </location>
</feature>
<evidence type="ECO:0000256" key="1">
    <source>
        <dbReference type="PROSITE-ProRule" id="PRU00117"/>
    </source>
</evidence>
<organism evidence="4 5">
    <name type="scientific">Hibiscus sabdariffa</name>
    <name type="common">roselle</name>
    <dbReference type="NCBI Taxonomy" id="183260"/>
    <lineage>
        <taxon>Eukaryota</taxon>
        <taxon>Viridiplantae</taxon>
        <taxon>Streptophyta</taxon>
        <taxon>Embryophyta</taxon>
        <taxon>Tracheophyta</taxon>
        <taxon>Spermatophyta</taxon>
        <taxon>Magnoliopsida</taxon>
        <taxon>eudicotyledons</taxon>
        <taxon>Gunneridae</taxon>
        <taxon>Pentapetalae</taxon>
        <taxon>rosids</taxon>
        <taxon>malvids</taxon>
        <taxon>Malvales</taxon>
        <taxon>Malvaceae</taxon>
        <taxon>Malvoideae</taxon>
        <taxon>Hibiscus</taxon>
    </lineage>
</organism>
<accession>A0ABR2NVP0</accession>
<dbReference type="InterPro" id="IPR012337">
    <property type="entry name" value="RNaseH-like_sf"/>
</dbReference>
<dbReference type="Pfam" id="PF00013">
    <property type="entry name" value="KH_1"/>
    <property type="match status" value="1"/>
</dbReference>
<keyword evidence="1" id="KW-0694">RNA-binding</keyword>
<dbReference type="InterPro" id="IPR036612">
    <property type="entry name" value="KH_dom_type_1_sf"/>
</dbReference>
<comment type="caution">
    <text evidence="4">The sequence shown here is derived from an EMBL/GenBank/DDBJ whole genome shotgun (WGS) entry which is preliminary data.</text>
</comment>
<reference evidence="4 5" key="1">
    <citation type="journal article" date="2024" name="G3 (Bethesda)">
        <title>Genome assembly of Hibiscus sabdariffa L. provides insights into metabolisms of medicinal natural products.</title>
        <authorList>
            <person name="Kim T."/>
        </authorList>
    </citation>
    <scope>NUCLEOTIDE SEQUENCE [LARGE SCALE GENOMIC DNA]</scope>
    <source>
        <strain evidence="4">TK-2024</strain>
        <tissue evidence="4">Old leaves</tissue>
    </source>
</reference>
<dbReference type="SUPFAM" id="SSF53098">
    <property type="entry name" value="Ribonuclease H-like"/>
    <property type="match status" value="1"/>
</dbReference>
<dbReference type="Gene3D" id="3.30.1370.10">
    <property type="entry name" value="K Homology domain, type 1"/>
    <property type="match status" value="1"/>
</dbReference>
<sequence>MASSSFRPLPRGPIAPGPYGPGAYSFDVRVPQLPICVVTRSFQLPWEFLNPSPHSPLVVGFDCEGIELCHNGSLCVMQLAFPNAIYLVDALFGGLALMNALVHSLLLHGRGLNFVLTLQALYFQFGIKLNNVMDTQIAYTLIEQQEGRMRLSDDKISFVGLLADHRYCGVSYHGKEEIRFFIQQDPTFWSYRPMSDLMVNAAADDVRCLLFVYDRLMERMTERSMWHLQVRGAMYCRCFCIHEYNRAEWPPIPPVPDRLKVGWNPPEDEILVIINVPQGKMGLVIGRRGSSILAIKASCNCEIIIGGDKGPADKVCLIGPTSEVRKAESLEGHDETADTHHRETVSID</sequence>
<keyword evidence="5" id="KW-1185">Reference proteome</keyword>
<dbReference type="Gene3D" id="3.30.420.10">
    <property type="entry name" value="Ribonuclease H-like superfamily/Ribonuclease H"/>
    <property type="match status" value="1"/>
</dbReference>
<dbReference type="PANTHER" id="PTHR46814:SF1">
    <property type="entry name" value="EGALITARIAN, ISOFORM B"/>
    <property type="match status" value="1"/>
</dbReference>
<evidence type="ECO:0000313" key="4">
    <source>
        <dbReference type="EMBL" id="KAK8980210.1"/>
    </source>
</evidence>
<dbReference type="Proteomes" id="UP001396334">
    <property type="component" value="Unassembled WGS sequence"/>
</dbReference>
<gene>
    <name evidence="4" type="ORF">V6N11_061424</name>
</gene>
<protein>
    <recommendedName>
        <fullName evidence="3">K Homology domain-containing protein</fullName>
    </recommendedName>
</protein>
<evidence type="ECO:0000259" key="3">
    <source>
        <dbReference type="SMART" id="SM00322"/>
    </source>
</evidence>
<dbReference type="SMART" id="SM00322">
    <property type="entry name" value="KH"/>
    <property type="match status" value="1"/>
</dbReference>
<feature type="domain" description="K Homology" evidence="3">
    <location>
        <begin position="268"/>
        <end position="336"/>
    </location>
</feature>
<dbReference type="PANTHER" id="PTHR46814">
    <property type="entry name" value="EGALITARIAN, ISOFORM B"/>
    <property type="match status" value="1"/>
</dbReference>
<dbReference type="SUPFAM" id="SSF54791">
    <property type="entry name" value="Eukaryotic type KH-domain (KH-domain type I)"/>
    <property type="match status" value="1"/>
</dbReference>
<dbReference type="PROSITE" id="PS50084">
    <property type="entry name" value="KH_TYPE_1"/>
    <property type="match status" value="1"/>
</dbReference>
<dbReference type="InterPro" id="IPR004087">
    <property type="entry name" value="KH_dom"/>
</dbReference>
<dbReference type="Pfam" id="PF01612">
    <property type="entry name" value="DNA_pol_A_exo1"/>
    <property type="match status" value="1"/>
</dbReference>
<dbReference type="InterPro" id="IPR036397">
    <property type="entry name" value="RNaseH_sf"/>
</dbReference>
<evidence type="ECO:0000313" key="5">
    <source>
        <dbReference type="Proteomes" id="UP001396334"/>
    </source>
</evidence>
<evidence type="ECO:0000256" key="2">
    <source>
        <dbReference type="SAM" id="MobiDB-lite"/>
    </source>
</evidence>